<sequence length="77" mass="8343">YEEGNECNKRKFGSIPSSPNGVMDVSFSCENSNDSWAIATTAATSVSSSPEPLSKKIRTQEQLLLNSSKSDFLSIPQ</sequence>
<proteinExistence type="predicted"/>
<evidence type="ECO:0000313" key="2">
    <source>
        <dbReference type="Proteomes" id="UP000265520"/>
    </source>
</evidence>
<name>A0A392QWJ3_9FABA</name>
<evidence type="ECO:0000313" key="1">
    <source>
        <dbReference type="EMBL" id="MCI28407.1"/>
    </source>
</evidence>
<comment type="caution">
    <text evidence="1">The sequence shown here is derived from an EMBL/GenBank/DDBJ whole genome shotgun (WGS) entry which is preliminary data.</text>
</comment>
<feature type="non-terminal residue" evidence="1">
    <location>
        <position position="1"/>
    </location>
</feature>
<keyword evidence="2" id="KW-1185">Reference proteome</keyword>
<dbReference type="EMBL" id="LXQA010165489">
    <property type="protein sequence ID" value="MCI28407.1"/>
    <property type="molecule type" value="Genomic_DNA"/>
</dbReference>
<organism evidence="1 2">
    <name type="scientific">Trifolium medium</name>
    <dbReference type="NCBI Taxonomy" id="97028"/>
    <lineage>
        <taxon>Eukaryota</taxon>
        <taxon>Viridiplantae</taxon>
        <taxon>Streptophyta</taxon>
        <taxon>Embryophyta</taxon>
        <taxon>Tracheophyta</taxon>
        <taxon>Spermatophyta</taxon>
        <taxon>Magnoliopsida</taxon>
        <taxon>eudicotyledons</taxon>
        <taxon>Gunneridae</taxon>
        <taxon>Pentapetalae</taxon>
        <taxon>rosids</taxon>
        <taxon>fabids</taxon>
        <taxon>Fabales</taxon>
        <taxon>Fabaceae</taxon>
        <taxon>Papilionoideae</taxon>
        <taxon>50 kb inversion clade</taxon>
        <taxon>NPAAA clade</taxon>
        <taxon>Hologalegina</taxon>
        <taxon>IRL clade</taxon>
        <taxon>Trifolieae</taxon>
        <taxon>Trifolium</taxon>
    </lineage>
</organism>
<accession>A0A392QWJ3</accession>
<reference evidence="1 2" key="1">
    <citation type="journal article" date="2018" name="Front. Plant Sci.">
        <title>Red Clover (Trifolium pratense) and Zigzag Clover (T. medium) - A Picture of Genomic Similarities and Differences.</title>
        <authorList>
            <person name="Dluhosova J."/>
            <person name="Istvanek J."/>
            <person name="Nedelnik J."/>
            <person name="Repkova J."/>
        </authorList>
    </citation>
    <scope>NUCLEOTIDE SEQUENCE [LARGE SCALE GENOMIC DNA]</scope>
    <source>
        <strain evidence="2">cv. 10/8</strain>
        <tissue evidence="1">Leaf</tissue>
    </source>
</reference>
<dbReference type="AlphaFoldDB" id="A0A392QWJ3"/>
<dbReference type="Proteomes" id="UP000265520">
    <property type="component" value="Unassembled WGS sequence"/>
</dbReference>
<protein>
    <submittedName>
        <fullName evidence="1">Cyclin D3-1</fullName>
    </submittedName>
</protein>